<dbReference type="InterPro" id="IPR012337">
    <property type="entry name" value="RNaseH-like_sf"/>
</dbReference>
<name>A0AAV0YBG7_9HEMI</name>
<sequence length="312" mass="36177">MFLKVGRVLDVRWVKSSSRAVKVVWKMYEGLCNHFLNASSDPNRDSKTRAKYSGLRKRLASPEFLLDLGLMCDCLNELSVLSNILQKRSLTLIQFHQHINRSIRVLTSLKDLKGEYLTKATNATNNMNFKNITLEKNSKLININQNQFLTSLVDNLKARLLDNEQDISILQDMQIIDVNEIKRLCKRFQVNKNDAINGFRQIIDDQTVSFKNVMPEFYNLVQTFPCSTAEFERGFSLMNNICTKLRSTLTIKHLASLMFINVNGPPLDEWEPKSYISSWLVNHKTAEDTRTKKNVNKKPETREEKKSIWKIL</sequence>
<organism evidence="1 2">
    <name type="scientific">Macrosiphum euphorbiae</name>
    <name type="common">potato aphid</name>
    <dbReference type="NCBI Taxonomy" id="13131"/>
    <lineage>
        <taxon>Eukaryota</taxon>
        <taxon>Metazoa</taxon>
        <taxon>Ecdysozoa</taxon>
        <taxon>Arthropoda</taxon>
        <taxon>Hexapoda</taxon>
        <taxon>Insecta</taxon>
        <taxon>Pterygota</taxon>
        <taxon>Neoptera</taxon>
        <taxon>Paraneoptera</taxon>
        <taxon>Hemiptera</taxon>
        <taxon>Sternorrhyncha</taxon>
        <taxon>Aphidomorpha</taxon>
        <taxon>Aphidoidea</taxon>
        <taxon>Aphididae</taxon>
        <taxon>Macrosiphini</taxon>
        <taxon>Macrosiphum</taxon>
    </lineage>
</organism>
<protein>
    <recommendedName>
        <fullName evidence="3">HAT C-terminal dimerisation domain-containing protein</fullName>
    </recommendedName>
</protein>
<keyword evidence="2" id="KW-1185">Reference proteome</keyword>
<dbReference type="EMBL" id="CARXXK010001881">
    <property type="protein sequence ID" value="CAI6377836.1"/>
    <property type="molecule type" value="Genomic_DNA"/>
</dbReference>
<evidence type="ECO:0000313" key="2">
    <source>
        <dbReference type="Proteomes" id="UP001160148"/>
    </source>
</evidence>
<dbReference type="SUPFAM" id="SSF53098">
    <property type="entry name" value="Ribonuclease H-like"/>
    <property type="match status" value="1"/>
</dbReference>
<evidence type="ECO:0008006" key="3">
    <source>
        <dbReference type="Google" id="ProtNLM"/>
    </source>
</evidence>
<gene>
    <name evidence="1" type="ORF">MEUPH1_LOCUS31036</name>
</gene>
<evidence type="ECO:0000313" key="1">
    <source>
        <dbReference type="EMBL" id="CAI6377836.1"/>
    </source>
</evidence>
<reference evidence="1 2" key="1">
    <citation type="submission" date="2023-01" db="EMBL/GenBank/DDBJ databases">
        <authorList>
            <person name="Whitehead M."/>
        </authorList>
    </citation>
    <scope>NUCLEOTIDE SEQUENCE [LARGE SCALE GENOMIC DNA]</scope>
</reference>
<proteinExistence type="predicted"/>
<accession>A0AAV0YBG7</accession>
<dbReference type="Proteomes" id="UP001160148">
    <property type="component" value="Unassembled WGS sequence"/>
</dbReference>
<dbReference type="AlphaFoldDB" id="A0AAV0YBG7"/>
<dbReference type="PANTHER" id="PTHR46880:SF8">
    <property type="entry name" value="E3 SUMO-PROTEIN LIGASE KIAA1586"/>
    <property type="match status" value="1"/>
</dbReference>
<comment type="caution">
    <text evidence="1">The sequence shown here is derived from an EMBL/GenBank/DDBJ whole genome shotgun (WGS) entry which is preliminary data.</text>
</comment>
<dbReference type="PANTHER" id="PTHR46880">
    <property type="entry name" value="RAS-ASSOCIATING DOMAIN-CONTAINING PROTEIN"/>
    <property type="match status" value="1"/>
</dbReference>